<comment type="caution">
    <text evidence="4">The sequence shown here is derived from an EMBL/GenBank/DDBJ whole genome shotgun (WGS) entry which is preliminary data.</text>
</comment>
<dbReference type="Proteomes" id="UP001596435">
    <property type="component" value="Unassembled WGS sequence"/>
</dbReference>
<keyword evidence="2" id="KW-0472">Membrane</keyword>
<dbReference type="Pfam" id="PF20712">
    <property type="entry name" value="CyanoTRADDas_TM"/>
    <property type="match status" value="1"/>
</dbReference>
<accession>A0ABW2G7S4</accession>
<evidence type="ECO:0000256" key="2">
    <source>
        <dbReference type="SAM" id="Phobius"/>
    </source>
</evidence>
<gene>
    <name evidence="4" type="ORF">ACFQMG_30925</name>
</gene>
<dbReference type="EMBL" id="JBHTAJ010000084">
    <property type="protein sequence ID" value="MFC7183970.1"/>
    <property type="molecule type" value="Genomic_DNA"/>
</dbReference>
<dbReference type="RefSeq" id="WP_345707115.1">
    <property type="nucleotide sequence ID" value="NZ_BAABKV010000001.1"/>
</dbReference>
<evidence type="ECO:0000259" key="3">
    <source>
        <dbReference type="Pfam" id="PF20712"/>
    </source>
</evidence>
<evidence type="ECO:0000313" key="4">
    <source>
        <dbReference type="EMBL" id="MFC7183970.1"/>
    </source>
</evidence>
<name>A0ABW2G7S4_9ACTN</name>
<reference evidence="5" key="1">
    <citation type="journal article" date="2019" name="Int. J. Syst. Evol. Microbiol.">
        <title>The Global Catalogue of Microorganisms (GCM) 10K type strain sequencing project: providing services to taxonomists for standard genome sequencing and annotation.</title>
        <authorList>
            <consortium name="The Broad Institute Genomics Platform"/>
            <consortium name="The Broad Institute Genome Sequencing Center for Infectious Disease"/>
            <person name="Wu L."/>
            <person name="Ma J."/>
        </authorList>
    </citation>
    <scope>NUCLEOTIDE SEQUENCE [LARGE SCALE GENOMIC DNA]</scope>
    <source>
        <strain evidence="5">CGMCC 1.12859</strain>
    </source>
</reference>
<keyword evidence="5" id="KW-1185">Reference proteome</keyword>
<evidence type="ECO:0000256" key="1">
    <source>
        <dbReference type="SAM" id="MobiDB-lite"/>
    </source>
</evidence>
<feature type="transmembrane region" description="Helical" evidence="2">
    <location>
        <begin position="162"/>
        <end position="184"/>
    </location>
</feature>
<keyword evidence="2" id="KW-1133">Transmembrane helix</keyword>
<keyword evidence="2" id="KW-0812">Transmembrane</keyword>
<evidence type="ECO:0000313" key="5">
    <source>
        <dbReference type="Proteomes" id="UP001596435"/>
    </source>
</evidence>
<organism evidence="4 5">
    <name type="scientific">Kitasatospora paranensis</name>
    <dbReference type="NCBI Taxonomy" id="258053"/>
    <lineage>
        <taxon>Bacteria</taxon>
        <taxon>Bacillati</taxon>
        <taxon>Actinomycetota</taxon>
        <taxon>Actinomycetes</taxon>
        <taxon>Kitasatosporales</taxon>
        <taxon>Streptomycetaceae</taxon>
        <taxon>Kitasatospora</taxon>
    </lineage>
</organism>
<feature type="region of interest" description="Disordered" evidence="1">
    <location>
        <begin position="67"/>
        <end position="87"/>
    </location>
</feature>
<sequence length="264" mass="28311">MTNTIQWLAPAVALVGAMTGTALAARGASASYRRLVDEYRERLRRELPATPAGGTKLAADASGVVLTIPPEEPPGDTAGEPSGSDRRVTNTHYEIHVHQDALEQQRAEREEQTFTVLLADYYAHGLAQAQRSSVVSLAASIVGGIILMAGVSLAIWRSETTGQLYAAMATSVSGLVTGTIAVLFHRQGRLALQHMEGQAQHLRLDMRTERGFRQAVRLVDHVDDKALRSRLQAALILKFSDAQLPDLSDAAPSPQVASQRAASG</sequence>
<feature type="transmembrane region" description="Helical" evidence="2">
    <location>
        <begin position="6"/>
        <end position="25"/>
    </location>
</feature>
<feature type="transmembrane region" description="Helical" evidence="2">
    <location>
        <begin position="134"/>
        <end position="156"/>
    </location>
</feature>
<feature type="domain" description="Cyanobacterial TRADD-N associated 2 transmembrane" evidence="3">
    <location>
        <begin position="125"/>
        <end position="195"/>
    </location>
</feature>
<protein>
    <recommendedName>
        <fullName evidence="3">Cyanobacterial TRADD-N associated 2 transmembrane domain-containing protein</fullName>
    </recommendedName>
</protein>
<proteinExistence type="predicted"/>
<dbReference type="InterPro" id="IPR048567">
    <property type="entry name" value="CyanoTRADDas_TM"/>
</dbReference>